<dbReference type="Proteomes" id="UP000001396">
    <property type="component" value="Unassembled WGS sequence"/>
</dbReference>
<accession>D3AZI4</accession>
<sequence length="60" mass="6907">MDESDQKSEDFEDISQDEEEPSEANEETDDEFEPSQEVKTTPKKRTKTIPIVTITGRFAK</sequence>
<dbReference type="GeneID" id="31357891"/>
<proteinExistence type="predicted"/>
<name>D3AZI4_HETP5</name>
<dbReference type="AlphaFoldDB" id="D3AZI4"/>
<dbReference type="RefSeq" id="XP_020437472.1">
    <property type="nucleotide sequence ID" value="XM_020573355.1"/>
</dbReference>
<comment type="caution">
    <text evidence="2">The sequence shown here is derived from an EMBL/GenBank/DDBJ whole genome shotgun (WGS) entry which is preliminary data.</text>
</comment>
<dbReference type="InParanoid" id="D3AZI4"/>
<reference evidence="2 3" key="1">
    <citation type="journal article" date="2011" name="Genome Res.">
        <title>Phylogeny-wide analysis of social amoeba genomes highlights ancient origins for complex intercellular communication.</title>
        <authorList>
            <person name="Heidel A.J."/>
            <person name="Lawal H.M."/>
            <person name="Felder M."/>
            <person name="Schilde C."/>
            <person name="Helps N.R."/>
            <person name="Tunggal B."/>
            <person name="Rivero F."/>
            <person name="John U."/>
            <person name="Schleicher M."/>
            <person name="Eichinger L."/>
            <person name="Platzer M."/>
            <person name="Noegel A.A."/>
            <person name="Schaap P."/>
            <person name="Gloeckner G."/>
        </authorList>
    </citation>
    <scope>NUCLEOTIDE SEQUENCE [LARGE SCALE GENOMIC DNA]</scope>
    <source>
        <strain evidence="3">ATCC 26659 / Pp 5 / PN500</strain>
    </source>
</reference>
<protein>
    <submittedName>
        <fullName evidence="2">Uncharacterized protein</fullName>
    </submittedName>
</protein>
<dbReference type="EMBL" id="ADBJ01000008">
    <property type="protein sequence ID" value="EFA85363.1"/>
    <property type="molecule type" value="Genomic_DNA"/>
</dbReference>
<evidence type="ECO:0000313" key="2">
    <source>
        <dbReference type="EMBL" id="EFA85363.1"/>
    </source>
</evidence>
<feature type="region of interest" description="Disordered" evidence="1">
    <location>
        <begin position="1"/>
        <end position="45"/>
    </location>
</feature>
<gene>
    <name evidence="2" type="ORF">PPL_02366</name>
</gene>
<keyword evidence="3" id="KW-1185">Reference proteome</keyword>
<evidence type="ECO:0000256" key="1">
    <source>
        <dbReference type="SAM" id="MobiDB-lite"/>
    </source>
</evidence>
<organism evidence="2 3">
    <name type="scientific">Heterostelium pallidum (strain ATCC 26659 / Pp 5 / PN500)</name>
    <name type="common">Cellular slime mold</name>
    <name type="synonym">Polysphondylium pallidum</name>
    <dbReference type="NCBI Taxonomy" id="670386"/>
    <lineage>
        <taxon>Eukaryota</taxon>
        <taxon>Amoebozoa</taxon>
        <taxon>Evosea</taxon>
        <taxon>Eumycetozoa</taxon>
        <taxon>Dictyostelia</taxon>
        <taxon>Acytosteliales</taxon>
        <taxon>Acytosteliaceae</taxon>
        <taxon>Heterostelium</taxon>
    </lineage>
</organism>
<feature type="compositionally biased region" description="Acidic residues" evidence="1">
    <location>
        <begin position="10"/>
        <end position="34"/>
    </location>
</feature>
<evidence type="ECO:0000313" key="3">
    <source>
        <dbReference type="Proteomes" id="UP000001396"/>
    </source>
</evidence>